<proteinExistence type="predicted"/>
<gene>
    <name evidence="1" type="primary">orf202</name>
</gene>
<dbReference type="Gene3D" id="3.40.50.300">
    <property type="entry name" value="P-loop containing nucleotide triphosphate hydrolases"/>
    <property type="match status" value="1"/>
</dbReference>
<dbReference type="InterPro" id="IPR027417">
    <property type="entry name" value="P-loop_NTPase"/>
</dbReference>
<reference evidence="1" key="2">
    <citation type="journal article" date="2019" name="Mol. Phylogenet. Evol.">
        <title>Reassessment of the classification of bryopsidales (chlorophyta) based on chloroplast phylogenomic analyses.</title>
        <authorList>
            <person name="Cremen M.C."/>
            <person name="Leliaert F."/>
            <person name="West J."/>
            <person name="Lam D.W."/>
            <person name="Shimada S."/>
            <person name="Lopez-Bautista J.M."/>
            <person name="Verbruggen H."/>
        </authorList>
    </citation>
    <scope>NUCLEOTIDE SEQUENCE</scope>
</reference>
<evidence type="ECO:0000313" key="1">
    <source>
        <dbReference type="EMBL" id="AYC65383.1"/>
    </source>
</evidence>
<protein>
    <submittedName>
        <fullName evidence="1">Uncharacterized protein</fullName>
    </submittedName>
</protein>
<reference evidence="1" key="1">
    <citation type="submission" date="2018-07" db="EMBL/GenBank/DDBJ databases">
        <authorList>
            <person name="Quirk P.G."/>
            <person name="Krulwich T.A."/>
        </authorList>
    </citation>
    <scope>NUCLEOTIDE SEQUENCE</scope>
</reference>
<accession>A0A386B161</accession>
<keyword evidence="1" id="KW-0934">Plastid</keyword>
<sequence>MLRTLVSSTGETTYKRVRRKNKQNATMYFSGFICAASNKSPFTQVQTEGIMDRRLILIPFNNRVKPQQIKGFAEMFPENELRNIASFSTQVNKKDIREFLLIVSQHPEMQQLIEEHYVDSGATTLLDMFINQCIVYDLQNWTPYGDAQLEYSLFFTFINWFKDLPIDLVNNVHLNEFKQQLLPLIQNKHPNWDRCIRQKTCG</sequence>
<organism evidence="1">
    <name type="scientific">Pseudocodium devriesii</name>
    <dbReference type="NCBI Taxonomy" id="453070"/>
    <lineage>
        <taxon>Eukaryota</taxon>
        <taxon>Viridiplantae</taxon>
        <taxon>Chlorophyta</taxon>
        <taxon>core chlorophytes</taxon>
        <taxon>Ulvophyceae</taxon>
        <taxon>TCBD clade</taxon>
        <taxon>Bryopsidales</taxon>
        <taxon>Halimedineae</taxon>
        <taxon>Halimedaceae</taxon>
        <taxon>Pseudocodieae</taxon>
        <taxon>Pseudocodium</taxon>
    </lineage>
</organism>
<name>A0A386B161_9CHLO</name>
<dbReference type="RefSeq" id="YP_009519361.1">
    <property type="nucleotide sequence ID" value="NC_039525.1"/>
</dbReference>
<dbReference type="GeneID" id="38279272"/>
<dbReference type="AlphaFoldDB" id="A0A386B161"/>
<dbReference type="EMBL" id="MH591109">
    <property type="protein sequence ID" value="AYC65383.1"/>
    <property type="molecule type" value="Genomic_DNA"/>
</dbReference>
<keyword evidence="1" id="KW-0150">Chloroplast</keyword>
<geneLocation type="chloroplast" evidence="1"/>